<accession>A0ABR7UH62</accession>
<dbReference type="PANTHER" id="PTHR42917">
    <property type="entry name" value="2,4-DIENOYL-COA REDUCTASE"/>
    <property type="match status" value="1"/>
</dbReference>
<dbReference type="Gene3D" id="3.50.50.60">
    <property type="entry name" value="FAD/NAD(P)-binding domain"/>
    <property type="match status" value="1"/>
</dbReference>
<keyword evidence="7" id="KW-0560">Oxidoreductase</keyword>
<dbReference type="Gene3D" id="3.20.20.70">
    <property type="entry name" value="Aldolase class I"/>
    <property type="match status" value="1"/>
</dbReference>
<evidence type="ECO:0000256" key="9">
    <source>
        <dbReference type="ARBA" id="ARBA00023014"/>
    </source>
</evidence>
<keyword evidence="13" id="KW-1185">Reference proteome</keyword>
<evidence type="ECO:0000256" key="4">
    <source>
        <dbReference type="ARBA" id="ARBA00022630"/>
    </source>
</evidence>
<evidence type="ECO:0000259" key="11">
    <source>
        <dbReference type="Pfam" id="PF07992"/>
    </source>
</evidence>
<dbReference type="InterPro" id="IPR023753">
    <property type="entry name" value="FAD/NAD-binding_dom"/>
</dbReference>
<evidence type="ECO:0000313" key="12">
    <source>
        <dbReference type="EMBL" id="MBC9982752.1"/>
    </source>
</evidence>
<reference evidence="12 13" key="1">
    <citation type="journal article" date="2020" name="Arch. Microbiol.">
        <title>Bradyrhizobium campsiandrae sp. nov., a nitrogen-fixing bacterial strain isolated from a native leguminous tree from the Amazon adapted to flooded conditions.</title>
        <authorList>
            <person name="Cabral Michel D."/>
            <person name="Martins da Costa E."/>
            <person name="Azarias Guimaraes A."/>
            <person name="Soares de Carvalho T."/>
            <person name="Santos de Castro Caputo P."/>
            <person name="Willems A."/>
            <person name="de Souza Moreira F.M."/>
        </authorList>
    </citation>
    <scope>NUCLEOTIDE SEQUENCE [LARGE SCALE GENOMIC DNA]</scope>
    <source>
        <strain evidence="13">INPA 384B</strain>
    </source>
</reference>
<comment type="cofactor">
    <cofactor evidence="2">
        <name>[4Fe-4S] cluster</name>
        <dbReference type="ChEBI" id="CHEBI:49883"/>
    </cofactor>
</comment>
<keyword evidence="9" id="KW-0411">Iron-sulfur</keyword>
<comment type="caution">
    <text evidence="12">The sequence shown here is derived from an EMBL/GenBank/DDBJ whole genome shotgun (WGS) entry which is preliminary data.</text>
</comment>
<evidence type="ECO:0000256" key="7">
    <source>
        <dbReference type="ARBA" id="ARBA00023002"/>
    </source>
</evidence>
<dbReference type="SUPFAM" id="SSF51905">
    <property type="entry name" value="FAD/NAD(P)-binding domain"/>
    <property type="match status" value="1"/>
</dbReference>
<dbReference type="Proteomes" id="UP000639516">
    <property type="component" value="Unassembled WGS sequence"/>
</dbReference>
<dbReference type="InterPro" id="IPR051793">
    <property type="entry name" value="NADH:flavin_oxidoreductase"/>
</dbReference>
<dbReference type="SUPFAM" id="SSF51395">
    <property type="entry name" value="FMN-linked oxidoreductases"/>
    <property type="match status" value="1"/>
</dbReference>
<dbReference type="Gene3D" id="3.40.50.720">
    <property type="entry name" value="NAD(P)-binding Rossmann-like Domain"/>
    <property type="match status" value="1"/>
</dbReference>
<evidence type="ECO:0000256" key="3">
    <source>
        <dbReference type="ARBA" id="ARBA00011048"/>
    </source>
</evidence>
<sequence length="688" mass="74056">MLTPADPGTSLYPHLLSPLKVGRTTLRNRMIMGSMHTRLDMEENGVHKMAVFLAERAKGEVGLIITGGYAPNTAGLIEPGGPILTERAQARELRRITDAVHQHGGKVCMQVLHSGRYSKQQDCVGPSAIPTRINRFPPRAMTGAEIEQTISDYVRCALLAKEAGFDGIEIMGSEGYLINQFAVLRTNNRSDEWGGSEENRHRLAVELVKRSRGATGDDFIIVYRISALDLVEGGATGEEIDRLAQRVEAAGADILNTGIGWHEARVPTIAYVIPRGAWRFAASRLKKAVGIPVVASNRINTPDAAEEILAAGDSDLISMARPMLADPHFAKKVREGNAGKINICIACNQACLDLIFSERTASCLVNPRACRETEFEDGPAKTSRRVAVIGAGAGGLAAAAEASRRGHKVTLFEAADRVGGQINLARAVPGKVEFDEMLNYYSGQIADGGVDLRLNSAPAVSDLKDARFDAVVVACGVHPRVPEIEGINHSKVVFYNDLLSGRRHAGRRVAIIGAGGIGFDVAEYLCHSQPDESPKSRAMDIREFQQEWNVDASLTKAGGLLGDPLAPKPSPREITMLQRKKTRPGLGLGVSTGWILRSSLEKRGVKIIGGVTYQRIDDQGLHFVVEGEPRTLAVDTIVICAGQESNRGMFDELREAGIEAHVVGGANDAAELDAMRAVEEGARVAQSL</sequence>
<evidence type="ECO:0000256" key="5">
    <source>
        <dbReference type="ARBA" id="ARBA00022643"/>
    </source>
</evidence>
<gene>
    <name evidence="12" type="ORF">HA482_31560</name>
</gene>
<evidence type="ECO:0000256" key="6">
    <source>
        <dbReference type="ARBA" id="ARBA00022723"/>
    </source>
</evidence>
<dbReference type="PRINTS" id="PR00368">
    <property type="entry name" value="FADPNR"/>
</dbReference>
<evidence type="ECO:0000256" key="2">
    <source>
        <dbReference type="ARBA" id="ARBA00001966"/>
    </source>
</evidence>
<dbReference type="Pfam" id="PF00724">
    <property type="entry name" value="Oxidored_FMN"/>
    <property type="match status" value="1"/>
</dbReference>
<organism evidence="12 13">
    <name type="scientific">Bradyrhizobium campsiandrae</name>
    <dbReference type="NCBI Taxonomy" id="1729892"/>
    <lineage>
        <taxon>Bacteria</taxon>
        <taxon>Pseudomonadati</taxon>
        <taxon>Pseudomonadota</taxon>
        <taxon>Alphaproteobacteria</taxon>
        <taxon>Hyphomicrobiales</taxon>
        <taxon>Nitrobacteraceae</taxon>
        <taxon>Bradyrhizobium</taxon>
    </lineage>
</organism>
<dbReference type="PRINTS" id="PR00411">
    <property type="entry name" value="PNDRDTASEI"/>
</dbReference>
<name>A0ABR7UH62_9BRAD</name>
<proteinExistence type="inferred from homology"/>
<evidence type="ECO:0000313" key="13">
    <source>
        <dbReference type="Proteomes" id="UP000639516"/>
    </source>
</evidence>
<dbReference type="Pfam" id="PF07992">
    <property type="entry name" value="Pyr_redox_2"/>
    <property type="match status" value="1"/>
</dbReference>
<dbReference type="PANTHER" id="PTHR42917:SF2">
    <property type="entry name" value="2,4-DIENOYL-COA REDUCTASE [(2E)-ENOYL-COA-PRODUCING]"/>
    <property type="match status" value="1"/>
</dbReference>
<keyword evidence="4" id="KW-0285">Flavoprotein</keyword>
<dbReference type="InterPro" id="IPR001155">
    <property type="entry name" value="OxRdtase_FMN_N"/>
</dbReference>
<feature type="domain" description="FAD/NAD(P)-binding" evidence="11">
    <location>
        <begin position="385"/>
        <end position="660"/>
    </location>
</feature>
<evidence type="ECO:0000256" key="8">
    <source>
        <dbReference type="ARBA" id="ARBA00023004"/>
    </source>
</evidence>
<keyword evidence="8" id="KW-0408">Iron</keyword>
<protein>
    <submittedName>
        <fullName evidence="12">NADPH-dependent 2,4-dienoyl-CoA reductase</fullName>
    </submittedName>
</protein>
<dbReference type="CDD" id="cd02930">
    <property type="entry name" value="DCR_FMN"/>
    <property type="match status" value="1"/>
</dbReference>
<evidence type="ECO:0000256" key="1">
    <source>
        <dbReference type="ARBA" id="ARBA00001917"/>
    </source>
</evidence>
<comment type="similarity">
    <text evidence="3">In the N-terminal section; belongs to the NADH:flavin oxidoreductase/NADH oxidase family.</text>
</comment>
<dbReference type="EMBL" id="JAATTO010000055">
    <property type="protein sequence ID" value="MBC9982752.1"/>
    <property type="molecule type" value="Genomic_DNA"/>
</dbReference>
<dbReference type="InterPro" id="IPR036188">
    <property type="entry name" value="FAD/NAD-bd_sf"/>
</dbReference>
<comment type="cofactor">
    <cofactor evidence="1">
        <name>FMN</name>
        <dbReference type="ChEBI" id="CHEBI:58210"/>
    </cofactor>
</comment>
<keyword evidence="5" id="KW-0288">FMN</keyword>
<dbReference type="InterPro" id="IPR013785">
    <property type="entry name" value="Aldolase_TIM"/>
</dbReference>
<feature type="domain" description="NADH:flavin oxidoreductase/NADH oxidase N-terminal" evidence="10">
    <location>
        <begin position="15"/>
        <end position="336"/>
    </location>
</feature>
<dbReference type="RefSeq" id="WP_188107352.1">
    <property type="nucleotide sequence ID" value="NZ_JAANIH010000077.1"/>
</dbReference>
<evidence type="ECO:0000259" key="10">
    <source>
        <dbReference type="Pfam" id="PF00724"/>
    </source>
</evidence>
<keyword evidence="6" id="KW-0479">Metal-binding</keyword>